<gene>
    <name evidence="2" type="ORF">ACFOX0_31145</name>
</gene>
<feature type="transmembrane region" description="Helical" evidence="1">
    <location>
        <begin position="221"/>
        <end position="241"/>
    </location>
</feature>
<name>A0ABV8KW70_9ACTN</name>
<keyword evidence="1" id="KW-0812">Transmembrane</keyword>
<evidence type="ECO:0000313" key="3">
    <source>
        <dbReference type="Proteomes" id="UP001595868"/>
    </source>
</evidence>
<keyword evidence="1" id="KW-1133">Transmembrane helix</keyword>
<feature type="transmembrane region" description="Helical" evidence="1">
    <location>
        <begin position="333"/>
        <end position="362"/>
    </location>
</feature>
<proteinExistence type="predicted"/>
<reference evidence="3" key="1">
    <citation type="journal article" date="2019" name="Int. J. Syst. Evol. Microbiol.">
        <title>The Global Catalogue of Microorganisms (GCM) 10K type strain sequencing project: providing services to taxonomists for standard genome sequencing and annotation.</title>
        <authorList>
            <consortium name="The Broad Institute Genomics Platform"/>
            <consortium name="The Broad Institute Genome Sequencing Center for Infectious Disease"/>
            <person name="Wu L."/>
            <person name="Ma J."/>
        </authorList>
    </citation>
    <scope>NUCLEOTIDE SEQUENCE [LARGE SCALE GENOMIC DNA]</scope>
    <source>
        <strain evidence="3">2902at01</strain>
    </source>
</reference>
<accession>A0ABV8KW70</accession>
<evidence type="ECO:0008006" key="4">
    <source>
        <dbReference type="Google" id="ProtNLM"/>
    </source>
</evidence>
<evidence type="ECO:0000313" key="2">
    <source>
        <dbReference type="EMBL" id="MFC4110364.1"/>
    </source>
</evidence>
<sequence length="409" mass="44203">MTTADGDLAVAASRLVVARDGDECVLGRPDLGIFVQVPEPGAVFVEALQAGVSVTGATERASEVAGEPVDGEDFLATLAEVGLLDASPAADAGSAGARRTREIRWIAGISPRVAARLFGRAAWSVYGTAAVVAVALLVARPELRPTYESFWFLGDPMASVLALIPATIVLSCLHEAWHWLAGRAIGLPAVFRVSYRGIFLVFETDLSQIVTVPRRRRYGPFFAGLAFDATMLAVFLLLRLADHRSWLSLPPLMDRFLGALVLRQVFAIVWQLAAVFLRNDMYAVLTTALRCTNMYRVNALTIKDRLARLTPDEARELAEASDRDRAVAPWFAAIYLAGIVAMFWMFLVAGLPNMIVMVGWLANSLGAHAAGSPAFWEAVAVAGYLVATLALPAVLALRERRLRQRGALS</sequence>
<dbReference type="Proteomes" id="UP001595868">
    <property type="component" value="Unassembled WGS sequence"/>
</dbReference>
<protein>
    <recommendedName>
        <fullName evidence="4">Peptide zinc metalloprotease protein</fullName>
    </recommendedName>
</protein>
<evidence type="ECO:0000256" key="1">
    <source>
        <dbReference type="SAM" id="Phobius"/>
    </source>
</evidence>
<feature type="transmembrane region" description="Helical" evidence="1">
    <location>
        <begin position="117"/>
        <end position="138"/>
    </location>
</feature>
<keyword evidence="1" id="KW-0472">Membrane</keyword>
<feature type="transmembrane region" description="Helical" evidence="1">
    <location>
        <begin position="256"/>
        <end position="277"/>
    </location>
</feature>
<feature type="transmembrane region" description="Helical" evidence="1">
    <location>
        <begin position="150"/>
        <end position="173"/>
    </location>
</feature>
<keyword evidence="3" id="KW-1185">Reference proteome</keyword>
<organism evidence="2 3">
    <name type="scientific">Micromonospora zhanjiangensis</name>
    <dbReference type="NCBI Taxonomy" id="1522057"/>
    <lineage>
        <taxon>Bacteria</taxon>
        <taxon>Bacillati</taxon>
        <taxon>Actinomycetota</taxon>
        <taxon>Actinomycetes</taxon>
        <taxon>Micromonosporales</taxon>
        <taxon>Micromonosporaceae</taxon>
        <taxon>Micromonospora</taxon>
    </lineage>
</organism>
<dbReference type="EMBL" id="JBHSBN010000039">
    <property type="protein sequence ID" value="MFC4110364.1"/>
    <property type="molecule type" value="Genomic_DNA"/>
</dbReference>
<comment type="caution">
    <text evidence="2">The sequence shown here is derived from an EMBL/GenBank/DDBJ whole genome shotgun (WGS) entry which is preliminary data.</text>
</comment>
<feature type="transmembrane region" description="Helical" evidence="1">
    <location>
        <begin position="374"/>
        <end position="397"/>
    </location>
</feature>
<dbReference type="RefSeq" id="WP_377552701.1">
    <property type="nucleotide sequence ID" value="NZ_JBHSBN010000039.1"/>
</dbReference>